<gene>
    <name evidence="1" type="ORF">C672_3574</name>
</gene>
<dbReference type="Proteomes" id="UP000015688">
    <property type="component" value="Unassembled WGS sequence"/>
</dbReference>
<comment type="caution">
    <text evidence="1">The sequence shown here is derived from an EMBL/GenBank/DDBJ whole genome shotgun (WGS) entry which is preliminary data.</text>
</comment>
<organism evidence="1 2">
    <name type="scientific">Paraclostridium bifermentans ATCC 638 = DSM 14991</name>
    <dbReference type="NCBI Taxonomy" id="1233171"/>
    <lineage>
        <taxon>Bacteria</taxon>
        <taxon>Bacillati</taxon>
        <taxon>Bacillota</taxon>
        <taxon>Clostridia</taxon>
        <taxon>Peptostreptococcales</taxon>
        <taxon>Peptostreptococcaceae</taxon>
        <taxon>Paraclostridium</taxon>
    </lineage>
</organism>
<name>T4VFB8_PARBF</name>
<dbReference type="EMBL" id="AVNC01000023">
    <property type="protein sequence ID" value="EQK39810.1"/>
    <property type="molecule type" value="Genomic_DNA"/>
</dbReference>
<dbReference type="AlphaFoldDB" id="T4VFB8"/>
<evidence type="ECO:0000313" key="1">
    <source>
        <dbReference type="EMBL" id="EQK39810.1"/>
    </source>
</evidence>
<dbReference type="RefSeq" id="WP_021434565.1">
    <property type="nucleotide sequence ID" value="NZ_AVNC01000023.1"/>
</dbReference>
<sequence>MRNLLYRIKKANFDDLKKNGDLEVGKIICVLEDEDFNYRTTKLYKMLTKLDEDSINNIIIYILTGRELSRYYGTTLKIRFNEYIEYFKECDIINKTEKMAKMEYICLKRRKLNNYIDTVLRYL</sequence>
<protein>
    <submittedName>
        <fullName evidence="1">Uncharacterized protein</fullName>
    </submittedName>
</protein>
<evidence type="ECO:0000313" key="2">
    <source>
        <dbReference type="Proteomes" id="UP000015688"/>
    </source>
</evidence>
<dbReference type="PATRIC" id="fig|1233171.3.peg.3441"/>
<proteinExistence type="predicted"/>
<accession>T4VFB8</accession>
<reference evidence="1 2" key="1">
    <citation type="submission" date="2013-06" db="EMBL/GenBank/DDBJ databases">
        <authorList>
            <person name="Walk S."/>
            <person name="Aronoff D."/>
            <person name="Young V.Y."/>
            <person name="Marsh J."/>
            <person name="Harrison L."/>
            <person name="Daugherty S.C."/>
            <person name="Shefchek K.A."/>
            <person name="Hine E.E."/>
            <person name="Tallon L.J."/>
            <person name="Sadzewicz L.K."/>
            <person name="Rasko D.A."/>
        </authorList>
    </citation>
    <scope>NUCLEOTIDE SEQUENCE [LARGE SCALE GENOMIC DNA]</scope>
    <source>
        <strain evidence="1 2">ATCC 638</strain>
    </source>
</reference>